<dbReference type="PANTHER" id="PTHR10151">
    <property type="entry name" value="ECTONUCLEOTIDE PYROPHOSPHATASE/PHOSPHODIESTERASE"/>
    <property type="match status" value="1"/>
</dbReference>
<protein>
    <submittedName>
        <fullName evidence="7">Alkaline phosphatase family protein</fullName>
    </submittedName>
</protein>
<dbReference type="InterPro" id="IPR026263">
    <property type="entry name" value="Alkaline_phosphatase_prok"/>
</dbReference>
<organism evidence="7 8">
    <name type="scientific">Flagellimonas hadalis</name>
    <dbReference type="NCBI Taxonomy" id="2597517"/>
    <lineage>
        <taxon>Bacteria</taxon>
        <taxon>Pseudomonadati</taxon>
        <taxon>Bacteroidota</taxon>
        <taxon>Flavobacteriia</taxon>
        <taxon>Flavobacteriales</taxon>
        <taxon>Flavobacteriaceae</taxon>
        <taxon>Flagellimonas</taxon>
    </lineage>
</organism>
<proteinExistence type="predicted"/>
<keyword evidence="8" id="KW-1185">Reference proteome</keyword>
<dbReference type="AlphaFoldDB" id="A0A5N5IQR7"/>
<dbReference type="Gene3D" id="3.40.720.10">
    <property type="entry name" value="Alkaline Phosphatase, subunit A"/>
    <property type="match status" value="1"/>
</dbReference>
<dbReference type="InterPro" id="IPR002591">
    <property type="entry name" value="Phosphodiest/P_Trfase"/>
</dbReference>
<dbReference type="PANTHER" id="PTHR10151:SF120">
    <property type="entry name" value="BIS(5'-ADENOSYL)-TRIPHOSPHATASE"/>
    <property type="match status" value="1"/>
</dbReference>
<evidence type="ECO:0000256" key="3">
    <source>
        <dbReference type="ARBA" id="ARBA00022729"/>
    </source>
</evidence>
<dbReference type="Proteomes" id="UP000319204">
    <property type="component" value="Unassembled WGS sequence"/>
</dbReference>
<dbReference type="SUPFAM" id="SSF53649">
    <property type="entry name" value="Alkaline phosphatase-like"/>
    <property type="match status" value="1"/>
</dbReference>
<dbReference type="GO" id="GO:0004035">
    <property type="term" value="F:alkaline phosphatase activity"/>
    <property type="evidence" value="ECO:0007669"/>
    <property type="project" value="InterPro"/>
</dbReference>
<dbReference type="RefSeq" id="WP_151890460.1">
    <property type="nucleotide sequence ID" value="NZ_VNIK02000006.1"/>
</dbReference>
<dbReference type="InterPro" id="IPR017850">
    <property type="entry name" value="Alkaline_phosphatase_core_sf"/>
</dbReference>
<evidence type="ECO:0000256" key="1">
    <source>
        <dbReference type="ARBA" id="ARBA00022553"/>
    </source>
</evidence>
<feature type="active site" description="Phosphothreonine intermediate" evidence="5">
    <location>
        <position position="82"/>
    </location>
</feature>
<dbReference type="GO" id="GO:0046872">
    <property type="term" value="F:metal ion binding"/>
    <property type="evidence" value="ECO:0007669"/>
    <property type="project" value="UniProtKB-KW"/>
</dbReference>
<gene>
    <name evidence="7" type="ORF">FOT42_010140</name>
</gene>
<feature type="binding site" evidence="6">
    <location>
        <begin position="171"/>
        <end position="173"/>
    </location>
    <ligand>
        <name>substrate</name>
    </ligand>
</feature>
<name>A0A5N5IQR7_9FLAO</name>
<keyword evidence="2 4" id="KW-0479">Metal-binding</keyword>
<dbReference type="Pfam" id="PF01663">
    <property type="entry name" value="Phosphodiest"/>
    <property type="match status" value="1"/>
</dbReference>
<dbReference type="CDD" id="cd16016">
    <property type="entry name" value="AP-SPAP"/>
    <property type="match status" value="1"/>
</dbReference>
<dbReference type="NCBIfam" id="NF042991">
    <property type="entry name" value="alk_phos_PafA"/>
    <property type="match status" value="1"/>
</dbReference>
<dbReference type="EMBL" id="VNIK02000006">
    <property type="protein sequence ID" value="KAB5488176.1"/>
    <property type="molecule type" value="Genomic_DNA"/>
</dbReference>
<comment type="caution">
    <text evidence="7">The sequence shown here is derived from an EMBL/GenBank/DDBJ whole genome shotgun (WGS) entry which is preliminary data.</text>
</comment>
<keyword evidence="1 5" id="KW-0597">Phosphoprotein</keyword>
<evidence type="ECO:0000256" key="6">
    <source>
        <dbReference type="PIRSR" id="PIRSR031924-51"/>
    </source>
</evidence>
<evidence type="ECO:0000256" key="5">
    <source>
        <dbReference type="PIRSR" id="PIRSR031924-50"/>
    </source>
</evidence>
<evidence type="ECO:0000256" key="2">
    <source>
        <dbReference type="ARBA" id="ARBA00022723"/>
    </source>
</evidence>
<sequence>MKSFFNMGHLPKILMVSLCFLNIVSAQQESKPKLVVGIVVDQMRAEYLYRFQDNYTEGGFKRLMGKGFNVKNMHYNYVPTTTGAGHSSVYTGTTPANHGIVNNNWYSRAESRTVYCAEDMEVSLVDDPASMDPNKKENYSRSPKNLMANTITDELKLSTNGRSKVVGVSLKDRSAIFPSGHMADHAFWYHSGNGNFISSSYYGEQLPDWLIAFNKRKLSDSLMNLTWAPFLPMERYQNSNPDDSPFEKIYKGNKKSTFPYNLKKLRKQNGDFAMLTEVPFGNTIVTEMAMATIDGEGLGKGKDMDFLALSYSSTDYVGHYFGIRSKELEDTYVRLDRELARLLVHLDKTVGKGNYLVFLTADHAASDHPGFLEQKGLPGSSYDPEQMGQKLNEYLSKESGIENGVLFIDNTQVYLAPEIRANTELLKKAALYLQNLDSVKEVFVPALHEWNLMNSTIGEFVRNAYNSKNSGDILLHSFPGWMDQRDYGTTHGTAYTTDTHVPMLWYGWGVKQGLSIAPHTITQIAPTLSMLLDIPLPDASDRRPIGEIFE</sequence>
<accession>A0A5N5IQR7</accession>
<keyword evidence="3" id="KW-0732">Signal</keyword>
<evidence type="ECO:0000313" key="8">
    <source>
        <dbReference type="Proteomes" id="UP000319204"/>
    </source>
</evidence>
<dbReference type="PIRSF" id="PIRSF031924">
    <property type="entry name" value="Pi-irrepressible_AP"/>
    <property type="match status" value="1"/>
</dbReference>
<dbReference type="OrthoDB" id="9766127at2"/>
<evidence type="ECO:0000313" key="7">
    <source>
        <dbReference type="EMBL" id="KAB5488176.1"/>
    </source>
</evidence>
<feature type="binding site" evidence="6">
    <location>
        <position position="103"/>
    </location>
    <ligand>
        <name>substrate</name>
    </ligand>
</feature>
<evidence type="ECO:0000256" key="4">
    <source>
        <dbReference type="PIRNR" id="PIRNR031924"/>
    </source>
</evidence>
<reference evidence="7" key="1">
    <citation type="submission" date="2019-10" db="EMBL/GenBank/DDBJ databases">
        <title>Muricauda hadale sp. nov., a piezophilic bacterium isolated from hadopelagic water of the Mariana Trench.</title>
        <authorList>
            <person name="Wei Y."/>
        </authorList>
    </citation>
    <scope>NUCLEOTIDE SEQUENCE [LARGE SCALE GENOMIC DNA]</scope>
    <source>
        <strain evidence="7">MT-229</strain>
    </source>
</reference>
<dbReference type="Gene3D" id="3.30.1360.150">
    <property type="match status" value="1"/>
</dbReference>